<dbReference type="KEGG" id="lgo:JCM16774_0427"/>
<dbReference type="AntiFam" id="ANF00014">
    <property type="entry name" value="tRNA translation"/>
</dbReference>
<reference evidence="1 2" key="1">
    <citation type="submission" date="2019-07" db="EMBL/GenBank/DDBJ databases">
        <title>Complete Genome Sequence of Leptotrichia goodfellowii Strain JCM 16774.</title>
        <authorList>
            <person name="Watanabe S."/>
            <person name="Cui L."/>
        </authorList>
    </citation>
    <scope>NUCLEOTIDE SEQUENCE [LARGE SCALE GENOMIC DNA]</scope>
    <source>
        <strain evidence="1 2">JCM16774</strain>
    </source>
</reference>
<gene>
    <name evidence="1" type="ORF">JCM16774_0427</name>
</gene>
<sequence>MAEVTRLELATSCVTGKHSNQLSYTSINGGHNWARTNDPLLVRQVLSQLSYATDISVFLNGTP</sequence>
<dbReference type="AlphaFoldDB" id="A0A510J8V2"/>
<evidence type="ECO:0000313" key="2">
    <source>
        <dbReference type="Proteomes" id="UP000321606"/>
    </source>
</evidence>
<organism evidence="1 2">
    <name type="scientific">Pseudoleptotrichia goodfellowii</name>
    <dbReference type="NCBI Taxonomy" id="157692"/>
    <lineage>
        <taxon>Bacteria</taxon>
        <taxon>Fusobacteriati</taxon>
        <taxon>Fusobacteriota</taxon>
        <taxon>Fusobacteriia</taxon>
        <taxon>Fusobacteriales</taxon>
        <taxon>Leptotrichiaceae</taxon>
        <taxon>Pseudoleptotrichia</taxon>
    </lineage>
</organism>
<evidence type="ECO:0000313" key="1">
    <source>
        <dbReference type="EMBL" id="BBM35506.1"/>
    </source>
</evidence>
<proteinExistence type="predicted"/>
<name>A0A510J8V2_9FUSO</name>
<dbReference type="EMBL" id="AP019822">
    <property type="protein sequence ID" value="BBM35506.1"/>
    <property type="molecule type" value="Genomic_DNA"/>
</dbReference>
<protein>
    <submittedName>
        <fullName evidence="1">Uncharacterized protein</fullName>
    </submittedName>
</protein>
<dbReference type="Proteomes" id="UP000321606">
    <property type="component" value="Chromosome"/>
</dbReference>
<accession>A0A510J8V2</accession>